<name>A0A1K2I6X7_9LACO</name>
<evidence type="ECO:0000313" key="5">
    <source>
        <dbReference type="EMBL" id="SFZ88006.1"/>
    </source>
</evidence>
<dbReference type="GO" id="GO:0003700">
    <property type="term" value="F:DNA-binding transcription factor activity"/>
    <property type="evidence" value="ECO:0007669"/>
    <property type="project" value="InterPro"/>
</dbReference>
<keyword evidence="2" id="KW-0238">DNA-binding</keyword>
<dbReference type="Pfam" id="PF07702">
    <property type="entry name" value="UTRA"/>
    <property type="match status" value="1"/>
</dbReference>
<protein>
    <submittedName>
        <fullName evidence="5">Transcriptional regulator, GntR family</fullName>
    </submittedName>
</protein>
<keyword evidence="1" id="KW-0805">Transcription regulation</keyword>
<dbReference type="InterPro" id="IPR036390">
    <property type="entry name" value="WH_DNA-bd_sf"/>
</dbReference>
<dbReference type="AlphaFoldDB" id="A0A1K2I6X7"/>
<dbReference type="InterPro" id="IPR036388">
    <property type="entry name" value="WH-like_DNA-bd_sf"/>
</dbReference>
<reference evidence="5" key="1">
    <citation type="submission" date="2016-11" db="EMBL/GenBank/DDBJ databases">
        <authorList>
            <person name="Jaros S."/>
            <person name="Januszkiewicz K."/>
            <person name="Wedrychowicz H."/>
        </authorList>
    </citation>
    <scope>NUCLEOTIDE SEQUENCE</scope>
    <source>
        <strain evidence="5">ACA-DC 565</strain>
    </source>
</reference>
<dbReference type="PROSITE" id="PS50949">
    <property type="entry name" value="HTH_GNTR"/>
    <property type="match status" value="1"/>
</dbReference>
<dbReference type="PRINTS" id="PR00035">
    <property type="entry name" value="HTHGNTR"/>
</dbReference>
<dbReference type="InterPro" id="IPR011663">
    <property type="entry name" value="UTRA"/>
</dbReference>
<dbReference type="SUPFAM" id="SSF46785">
    <property type="entry name" value="Winged helix' DNA-binding domain"/>
    <property type="match status" value="1"/>
</dbReference>
<sequence>MSKKYLFERIANEIEHKIKLGEYKAGMLIPSEKKLQALYGVSRTTIRKALQQLVNQDLIIKKNGVGIYIKPKITSQNILQMTGVMKNKALGDSKKIVKEFCLRKAGPYYSQIFEISVNTLLYSIKAVQKKNSSLVLETILLPLDLYPFLVTADLQMVNTIELLSSSQEKLYEMQQELQLISAGDLQKRYMKVKPATPIFKLSSQYYAESGRIIGVSDRYETAATTKFEIDFN</sequence>
<evidence type="ECO:0000256" key="1">
    <source>
        <dbReference type="ARBA" id="ARBA00023015"/>
    </source>
</evidence>
<dbReference type="Gene3D" id="3.40.1410.10">
    <property type="entry name" value="Chorismate lyase-like"/>
    <property type="match status" value="1"/>
</dbReference>
<dbReference type="SUPFAM" id="SSF64288">
    <property type="entry name" value="Chorismate lyase-like"/>
    <property type="match status" value="1"/>
</dbReference>
<feature type="domain" description="HTH gntR-type" evidence="4">
    <location>
        <begin position="4"/>
        <end position="72"/>
    </location>
</feature>
<proteinExistence type="predicted"/>
<dbReference type="GO" id="GO:0045892">
    <property type="term" value="P:negative regulation of DNA-templated transcription"/>
    <property type="evidence" value="ECO:0007669"/>
    <property type="project" value="TreeGrafter"/>
</dbReference>
<dbReference type="PANTHER" id="PTHR44846">
    <property type="entry name" value="MANNOSYL-D-GLYCERATE TRANSPORT/METABOLISM SYSTEM REPRESSOR MNGR-RELATED"/>
    <property type="match status" value="1"/>
</dbReference>
<dbReference type="InterPro" id="IPR000524">
    <property type="entry name" value="Tscrpt_reg_HTH_GntR"/>
</dbReference>
<dbReference type="Gene3D" id="1.10.10.10">
    <property type="entry name" value="Winged helix-like DNA-binding domain superfamily/Winged helix DNA-binding domain"/>
    <property type="match status" value="1"/>
</dbReference>
<dbReference type="CDD" id="cd07377">
    <property type="entry name" value="WHTH_GntR"/>
    <property type="match status" value="1"/>
</dbReference>
<gene>
    <name evidence="5" type="ORF">LREN565_1119</name>
</gene>
<evidence type="ECO:0000256" key="3">
    <source>
        <dbReference type="ARBA" id="ARBA00023163"/>
    </source>
</evidence>
<dbReference type="PANTHER" id="PTHR44846:SF1">
    <property type="entry name" value="MANNOSYL-D-GLYCERATE TRANSPORT_METABOLISM SYSTEM REPRESSOR MNGR-RELATED"/>
    <property type="match status" value="1"/>
</dbReference>
<dbReference type="InterPro" id="IPR028978">
    <property type="entry name" value="Chorismate_lyase_/UTRA_dom_sf"/>
</dbReference>
<organism evidence="5">
    <name type="scientific">Loigolactobacillus rennini</name>
    <dbReference type="NCBI Taxonomy" id="238013"/>
    <lineage>
        <taxon>Bacteria</taxon>
        <taxon>Bacillati</taxon>
        <taxon>Bacillota</taxon>
        <taxon>Bacilli</taxon>
        <taxon>Lactobacillales</taxon>
        <taxon>Lactobacillaceae</taxon>
        <taxon>Loigolactobacillus</taxon>
    </lineage>
</organism>
<dbReference type="GO" id="GO:0003677">
    <property type="term" value="F:DNA binding"/>
    <property type="evidence" value="ECO:0007669"/>
    <property type="project" value="UniProtKB-KW"/>
</dbReference>
<evidence type="ECO:0000256" key="2">
    <source>
        <dbReference type="ARBA" id="ARBA00023125"/>
    </source>
</evidence>
<dbReference type="EMBL" id="LT634362">
    <property type="protein sequence ID" value="SFZ88006.1"/>
    <property type="molecule type" value="Genomic_DNA"/>
</dbReference>
<keyword evidence="3" id="KW-0804">Transcription</keyword>
<accession>A0A1K2I6X7</accession>
<evidence type="ECO:0000259" key="4">
    <source>
        <dbReference type="PROSITE" id="PS50949"/>
    </source>
</evidence>
<dbReference type="Pfam" id="PF00392">
    <property type="entry name" value="GntR"/>
    <property type="match status" value="1"/>
</dbReference>
<dbReference type="SMART" id="SM00345">
    <property type="entry name" value="HTH_GNTR"/>
    <property type="match status" value="1"/>
</dbReference>
<dbReference type="InterPro" id="IPR050679">
    <property type="entry name" value="Bact_HTH_transcr_reg"/>
</dbReference>